<dbReference type="AlphaFoldDB" id="A0A5A5U4I0"/>
<feature type="domain" description="Deacetylase sirtuin-type" evidence="5">
    <location>
        <begin position="1"/>
        <end position="238"/>
    </location>
</feature>
<keyword evidence="2" id="KW-0808">Transferase</keyword>
<evidence type="ECO:0000256" key="3">
    <source>
        <dbReference type="ARBA" id="ARBA00023027"/>
    </source>
</evidence>
<dbReference type="InterPro" id="IPR026590">
    <property type="entry name" value="Ssirtuin_cat_dom"/>
</dbReference>
<evidence type="ECO:0000256" key="1">
    <source>
        <dbReference type="ARBA" id="ARBA00012928"/>
    </source>
</evidence>
<gene>
    <name evidence="6" type="primary">cobB</name>
    <name evidence="6" type="ORF">LCIT_18260</name>
</gene>
<dbReference type="EC" id="2.3.1.286" evidence="1"/>
<evidence type="ECO:0000313" key="7">
    <source>
        <dbReference type="Proteomes" id="UP000323274"/>
    </source>
</evidence>
<dbReference type="Pfam" id="PF02146">
    <property type="entry name" value="SIR2"/>
    <property type="match status" value="1"/>
</dbReference>
<evidence type="ECO:0000256" key="2">
    <source>
        <dbReference type="ARBA" id="ARBA00022679"/>
    </source>
</evidence>
<evidence type="ECO:0000256" key="4">
    <source>
        <dbReference type="PROSITE-ProRule" id="PRU00236"/>
    </source>
</evidence>
<dbReference type="GO" id="GO:0017136">
    <property type="term" value="F:histone deacetylase activity, NAD-dependent"/>
    <property type="evidence" value="ECO:0007669"/>
    <property type="project" value="TreeGrafter"/>
</dbReference>
<evidence type="ECO:0000313" key="6">
    <source>
        <dbReference type="EMBL" id="GDZ84584.1"/>
    </source>
</evidence>
<dbReference type="RefSeq" id="WP_004901318.1">
    <property type="nucleotide sequence ID" value="NZ_BJJW01000016.1"/>
</dbReference>
<dbReference type="GO" id="GO:0070403">
    <property type="term" value="F:NAD+ binding"/>
    <property type="evidence" value="ECO:0007669"/>
    <property type="project" value="InterPro"/>
</dbReference>
<dbReference type="Proteomes" id="UP000323274">
    <property type="component" value="Unassembled WGS sequence"/>
</dbReference>
<accession>A0A5A5U4I0</accession>
<dbReference type="SUPFAM" id="SSF52467">
    <property type="entry name" value="DHS-like NAD/FAD-binding domain"/>
    <property type="match status" value="1"/>
</dbReference>
<comment type="caution">
    <text evidence="6">The sequence shown here is derived from an EMBL/GenBank/DDBJ whole genome shotgun (WGS) entry which is preliminary data.</text>
</comment>
<dbReference type="Gene3D" id="3.40.50.1220">
    <property type="entry name" value="TPP-binding domain"/>
    <property type="match status" value="1"/>
</dbReference>
<reference evidence="6 7" key="1">
    <citation type="submission" date="2019-04" db="EMBL/GenBank/DDBJ databases">
        <title>A pseudo-fructophilic Leuconostoc citreum strain F192-5 isolated from peel of satsuma mandarin: the first report for isolation and characterization of strain-dependent fructophilic-like characteristics.</title>
        <authorList>
            <person name="Maeno S."/>
            <person name="Tanizawa Y."/>
            <person name="Kajikawa A."/>
            <person name="Kanesaki Y."/>
            <person name="Kubota E."/>
            <person name="Arita M."/>
            <person name="Leon D."/>
            <person name="Endo A."/>
        </authorList>
    </citation>
    <scope>NUCLEOTIDE SEQUENCE [LARGE SCALE GENOMIC DNA]</scope>
    <source>
        <strain evidence="6 7">F192-5</strain>
    </source>
</reference>
<dbReference type="InterPro" id="IPR029035">
    <property type="entry name" value="DHS-like_NAD/FAD-binding_dom"/>
</dbReference>
<dbReference type="GeneID" id="61102836"/>
<name>A0A5A5U4I0_LEUCI</name>
<comment type="caution">
    <text evidence="4">Lacks conserved residue(s) required for the propagation of feature annotation.</text>
</comment>
<organism evidence="6 7">
    <name type="scientific">Leuconostoc citreum</name>
    <dbReference type="NCBI Taxonomy" id="33964"/>
    <lineage>
        <taxon>Bacteria</taxon>
        <taxon>Bacillati</taxon>
        <taxon>Bacillota</taxon>
        <taxon>Bacilli</taxon>
        <taxon>Lactobacillales</taxon>
        <taxon>Lactobacillaceae</taxon>
        <taxon>Leuconostoc</taxon>
    </lineage>
</organism>
<dbReference type="EMBL" id="BJJW01000016">
    <property type="protein sequence ID" value="GDZ84584.1"/>
    <property type="molecule type" value="Genomic_DNA"/>
</dbReference>
<evidence type="ECO:0000259" key="5">
    <source>
        <dbReference type="PROSITE" id="PS50305"/>
    </source>
</evidence>
<protein>
    <recommendedName>
        <fullName evidence="1">protein acetyllysine N-acetyltransferase</fullName>
        <ecNumber evidence="1">2.3.1.286</ecNumber>
    </recommendedName>
</protein>
<dbReference type="InterPro" id="IPR026591">
    <property type="entry name" value="Sirtuin_cat_small_dom_sf"/>
</dbReference>
<sequence length="238" mass="26829">MQEDKMLTADIQQQFDQAKHILFMTGAGISTASGIPDYRSKNGIYQGVRLRPEYLLSATAFQNEPLKQYQFMIDNMYFPAAEPNVIHEKMAELTRQNRAKIITQNVDDLHVKAKSQAANLIRFHGSLYDIYAPKDGQKANLSAYMKSPKRADGAMLRPRITFYEEMPFEVEKSAAWVQAADLIVIVGTSFQVYPFAGLLNYAKPDVPVIAINLEHIQTTFPVTQILGDATTFFEALKV</sequence>
<dbReference type="PROSITE" id="PS50305">
    <property type="entry name" value="SIRTUIN"/>
    <property type="match status" value="1"/>
</dbReference>
<dbReference type="PANTHER" id="PTHR11085">
    <property type="entry name" value="NAD-DEPENDENT PROTEIN DEACYLASE SIRTUIN-5, MITOCHONDRIAL-RELATED"/>
    <property type="match status" value="1"/>
</dbReference>
<dbReference type="Gene3D" id="3.30.1600.10">
    <property type="entry name" value="SIR2/SIRT2 'Small Domain"/>
    <property type="match status" value="1"/>
</dbReference>
<dbReference type="InterPro" id="IPR050134">
    <property type="entry name" value="NAD-dep_sirtuin_deacylases"/>
</dbReference>
<dbReference type="NCBIfam" id="NF001752">
    <property type="entry name" value="PRK00481.1-1"/>
    <property type="match status" value="1"/>
</dbReference>
<proteinExistence type="predicted"/>
<dbReference type="PANTHER" id="PTHR11085:SF4">
    <property type="entry name" value="NAD-DEPENDENT PROTEIN DEACYLASE"/>
    <property type="match status" value="1"/>
</dbReference>
<dbReference type="InterPro" id="IPR003000">
    <property type="entry name" value="Sirtuin"/>
</dbReference>
<keyword evidence="3" id="KW-0520">NAD</keyword>